<feature type="domain" description="Clp R" evidence="2">
    <location>
        <begin position="3"/>
        <end position="64"/>
    </location>
</feature>
<evidence type="ECO:0000259" key="2">
    <source>
        <dbReference type="PROSITE" id="PS51903"/>
    </source>
</evidence>
<dbReference type="Gene3D" id="1.10.1780.10">
    <property type="entry name" value="Clp, N-terminal domain"/>
    <property type="match status" value="1"/>
</dbReference>
<organism evidence="3 4">
    <name type="scientific">Kipferlia bialata</name>
    <dbReference type="NCBI Taxonomy" id="797122"/>
    <lineage>
        <taxon>Eukaryota</taxon>
        <taxon>Metamonada</taxon>
        <taxon>Carpediemonas-like organisms</taxon>
        <taxon>Kipferlia</taxon>
    </lineage>
</organism>
<evidence type="ECO:0000313" key="4">
    <source>
        <dbReference type="Proteomes" id="UP000265618"/>
    </source>
</evidence>
<name>A0A9K3GLM0_9EUKA</name>
<evidence type="ECO:0000256" key="1">
    <source>
        <dbReference type="PROSITE-ProRule" id="PRU01251"/>
    </source>
</evidence>
<evidence type="ECO:0000313" key="3">
    <source>
        <dbReference type="EMBL" id="GIQ86876.1"/>
    </source>
</evidence>
<proteinExistence type="predicted"/>
<dbReference type="Pfam" id="PF02861">
    <property type="entry name" value="Clp_N"/>
    <property type="match status" value="1"/>
</dbReference>
<feature type="non-terminal residue" evidence="3">
    <location>
        <position position="1"/>
    </location>
</feature>
<comment type="caution">
    <text evidence="3">The sequence shown here is derived from an EMBL/GenBank/DDBJ whole genome shotgun (WGS) entry which is preliminary data.</text>
</comment>
<dbReference type="InterPro" id="IPR004176">
    <property type="entry name" value="Clp_R_N"/>
</dbReference>
<dbReference type="InterPro" id="IPR036628">
    <property type="entry name" value="Clp_N_dom_sf"/>
</dbReference>
<dbReference type="Proteomes" id="UP000265618">
    <property type="component" value="Unassembled WGS sequence"/>
</dbReference>
<dbReference type="AlphaFoldDB" id="A0A9K3GLM0"/>
<keyword evidence="4" id="KW-1185">Reference proteome</keyword>
<reference evidence="3 4" key="1">
    <citation type="journal article" date="2018" name="PLoS ONE">
        <title>The draft genome of Kipferlia bialata reveals reductive genome evolution in fornicate parasites.</title>
        <authorList>
            <person name="Tanifuji G."/>
            <person name="Takabayashi S."/>
            <person name="Kume K."/>
            <person name="Takagi M."/>
            <person name="Nakayama T."/>
            <person name="Kamikawa R."/>
            <person name="Inagaki Y."/>
            <person name="Hashimoto T."/>
        </authorList>
    </citation>
    <scope>NUCLEOTIDE SEQUENCE [LARGE SCALE GENOMIC DNA]</scope>
    <source>
        <strain evidence="3">NY0173</strain>
    </source>
</reference>
<accession>A0A9K3GLM0</accession>
<dbReference type="PROSITE" id="PS51903">
    <property type="entry name" value="CLP_R"/>
    <property type="match status" value="1"/>
</dbReference>
<dbReference type="EMBL" id="BDIP01002821">
    <property type="protein sequence ID" value="GIQ86876.1"/>
    <property type="molecule type" value="Genomic_DNA"/>
</dbReference>
<protein>
    <recommendedName>
        <fullName evidence="2">Clp R domain-containing protein</fullName>
    </recommendedName>
</protein>
<keyword evidence="1" id="KW-0677">Repeat</keyword>
<dbReference type="SUPFAM" id="SSF81923">
    <property type="entry name" value="Double Clp-N motif"/>
    <property type="match status" value="1"/>
</dbReference>
<sequence>MSQDKFTNKAMEAVSEAHRISKDREQSVVAPAHLALAIMSDEAGLGQSMVRRASGDIARLTKLI</sequence>
<gene>
    <name evidence="3" type="ORF">KIPB_008806</name>
</gene>